<dbReference type="EMBL" id="BKCJ010223507">
    <property type="protein sequence ID" value="GEY92992.1"/>
    <property type="molecule type" value="Genomic_DNA"/>
</dbReference>
<dbReference type="InterPro" id="IPR043502">
    <property type="entry name" value="DNA/RNA_pol_sf"/>
</dbReference>
<accession>A0A699I4R2</accession>
<sequence>MGKLKYFLGIEVVKNEQGICLSQRKYRLELLTEFWMLACKPSKKLVGKLIYLTITRPDISYVVHKLSQVMHAPKLVDMKSAFKVTAYVDSDWAKCTATRKSIIGYAVYLGDCLVSWKSKRRTLLAKSSAEAEYKAISSVACKIIWILKILTGLKVSYNTPIDMFCDNGSVMQIAANPVFHERTKQFEIYLFFLREKIAGRIFKPIKFKFENNVSDLFTKRLPVQDQKRFCYQLHLVDHF</sequence>
<dbReference type="PANTHER" id="PTHR11439:SF508">
    <property type="entry name" value="RNA-DIRECTED DNA POLYMERASE"/>
    <property type="match status" value="1"/>
</dbReference>
<dbReference type="CDD" id="cd09272">
    <property type="entry name" value="RNase_HI_RT_Ty1"/>
    <property type="match status" value="1"/>
</dbReference>
<gene>
    <name evidence="1" type="ORF">Tci_464966</name>
</gene>
<reference evidence="1" key="1">
    <citation type="journal article" date="2019" name="Sci. Rep.">
        <title>Draft genome of Tanacetum cinerariifolium, the natural source of mosquito coil.</title>
        <authorList>
            <person name="Yamashiro T."/>
            <person name="Shiraishi A."/>
            <person name="Satake H."/>
            <person name="Nakayama K."/>
        </authorList>
    </citation>
    <scope>NUCLEOTIDE SEQUENCE</scope>
</reference>
<dbReference type="AlphaFoldDB" id="A0A699I4R2"/>
<dbReference type="SUPFAM" id="SSF56672">
    <property type="entry name" value="DNA/RNA polymerases"/>
    <property type="match status" value="1"/>
</dbReference>
<comment type="caution">
    <text evidence="1">The sequence shown here is derived from an EMBL/GenBank/DDBJ whole genome shotgun (WGS) entry which is preliminary data.</text>
</comment>
<dbReference type="PANTHER" id="PTHR11439">
    <property type="entry name" value="GAG-POL-RELATED RETROTRANSPOSON"/>
    <property type="match status" value="1"/>
</dbReference>
<organism evidence="1">
    <name type="scientific">Tanacetum cinerariifolium</name>
    <name type="common">Dalmatian daisy</name>
    <name type="synonym">Chrysanthemum cinerariifolium</name>
    <dbReference type="NCBI Taxonomy" id="118510"/>
    <lineage>
        <taxon>Eukaryota</taxon>
        <taxon>Viridiplantae</taxon>
        <taxon>Streptophyta</taxon>
        <taxon>Embryophyta</taxon>
        <taxon>Tracheophyta</taxon>
        <taxon>Spermatophyta</taxon>
        <taxon>Magnoliopsida</taxon>
        <taxon>eudicotyledons</taxon>
        <taxon>Gunneridae</taxon>
        <taxon>Pentapetalae</taxon>
        <taxon>asterids</taxon>
        <taxon>campanulids</taxon>
        <taxon>Asterales</taxon>
        <taxon>Asteraceae</taxon>
        <taxon>Asteroideae</taxon>
        <taxon>Anthemideae</taxon>
        <taxon>Anthemidinae</taxon>
        <taxon>Tanacetum</taxon>
    </lineage>
</organism>
<name>A0A699I4R2_TANCI</name>
<proteinExistence type="predicted"/>
<protein>
    <submittedName>
        <fullName evidence="1">Ribonuclease H-like domain-containing protein</fullName>
    </submittedName>
</protein>
<evidence type="ECO:0000313" key="1">
    <source>
        <dbReference type="EMBL" id="GEY92992.1"/>
    </source>
</evidence>